<accession>W7T073</accession>
<dbReference type="Proteomes" id="UP000019335">
    <property type="component" value="Unassembled WGS sequence"/>
</dbReference>
<dbReference type="AlphaFoldDB" id="W7T073"/>
<evidence type="ECO:0000313" key="2">
    <source>
        <dbReference type="Proteomes" id="UP000019335"/>
    </source>
</evidence>
<organism evidence="1 2">
    <name type="scientific">Nannochloropsis gaditana</name>
    <dbReference type="NCBI Taxonomy" id="72520"/>
    <lineage>
        <taxon>Eukaryota</taxon>
        <taxon>Sar</taxon>
        <taxon>Stramenopiles</taxon>
        <taxon>Ochrophyta</taxon>
        <taxon>Eustigmatophyceae</taxon>
        <taxon>Eustigmatales</taxon>
        <taxon>Monodopsidaceae</taxon>
        <taxon>Nannochloropsis</taxon>
    </lineage>
</organism>
<protein>
    <submittedName>
        <fullName evidence="1">Wd repeat-containing protein 92</fullName>
    </submittedName>
</protein>
<dbReference type="SUPFAM" id="SSF69322">
    <property type="entry name" value="Tricorn protease domain 2"/>
    <property type="match status" value="1"/>
</dbReference>
<gene>
    <name evidence="1" type="ORF">Naga_101308g2</name>
</gene>
<dbReference type="EMBL" id="AZIL01003036">
    <property type="protein sequence ID" value="EWM20485.1"/>
    <property type="molecule type" value="Genomic_DNA"/>
</dbReference>
<keyword evidence="2" id="KW-1185">Reference proteome</keyword>
<proteinExistence type="predicted"/>
<reference evidence="1 2" key="1">
    <citation type="journal article" date="2014" name="Mol. Plant">
        <title>Chromosome Scale Genome Assembly and Transcriptome Profiling of Nannochloropsis gaditana in Nitrogen Depletion.</title>
        <authorList>
            <person name="Corteggiani Carpinelli E."/>
            <person name="Telatin A."/>
            <person name="Vitulo N."/>
            <person name="Forcato C."/>
            <person name="D'Angelo M."/>
            <person name="Schiavon R."/>
            <person name="Vezzi A."/>
            <person name="Giacometti G.M."/>
            <person name="Morosinotto T."/>
            <person name="Valle G."/>
        </authorList>
    </citation>
    <scope>NUCLEOTIDE SEQUENCE [LARGE SCALE GENOMIC DNA]</scope>
    <source>
        <strain evidence="1 2">B-31</strain>
    </source>
</reference>
<name>W7T073_9STRA</name>
<dbReference type="OrthoDB" id="10248252at2759"/>
<dbReference type="InterPro" id="IPR015943">
    <property type="entry name" value="WD40/YVTN_repeat-like_dom_sf"/>
</dbReference>
<dbReference type="Gene3D" id="2.130.10.10">
    <property type="entry name" value="YVTN repeat-like/Quinoprotein amine dehydrogenase"/>
    <property type="match status" value="1"/>
</dbReference>
<sequence length="189" mass="20449">MSIALIREKGGEQSHVVKINLNPKRLCYGRPKNTEKRKTSFIGPATMVNIKDGPQFIPHTQTNLSYTPHDVKWIPCSARLVSVGATASGKGKLEIYALSGGALKKTAETVHAQSLRCATFGAATLEERKLATGDWNGDLCVWYVVAEPAVPSLPPSLPPSLAWSLPSSILFLSPPQIARLHSLFLAFST</sequence>
<evidence type="ECO:0000313" key="1">
    <source>
        <dbReference type="EMBL" id="EWM20485.1"/>
    </source>
</evidence>
<comment type="caution">
    <text evidence="1">The sequence shown here is derived from an EMBL/GenBank/DDBJ whole genome shotgun (WGS) entry which is preliminary data.</text>
</comment>